<feature type="compositionally biased region" description="Low complexity" evidence="8">
    <location>
        <begin position="386"/>
        <end position="403"/>
    </location>
</feature>
<feature type="compositionally biased region" description="Gly residues" evidence="8">
    <location>
        <begin position="313"/>
        <end position="327"/>
    </location>
</feature>
<protein>
    <recommendedName>
        <fullName evidence="1">non-specific serine/threonine protein kinase</fullName>
        <ecNumber evidence="1">2.7.11.1</ecNumber>
    </recommendedName>
</protein>
<dbReference type="Proteomes" id="UP001330812">
    <property type="component" value="Chromosome"/>
</dbReference>
<dbReference type="Gene3D" id="1.10.510.10">
    <property type="entry name" value="Transferase(Phosphotransferase) domain 1"/>
    <property type="match status" value="1"/>
</dbReference>
<feature type="binding site" evidence="7">
    <location>
        <position position="36"/>
    </location>
    <ligand>
        <name>ATP</name>
        <dbReference type="ChEBI" id="CHEBI:30616"/>
    </ligand>
</feature>
<dbReference type="PROSITE" id="PS50011">
    <property type="entry name" value="PROTEIN_KINASE_DOM"/>
    <property type="match status" value="1"/>
</dbReference>
<evidence type="ECO:0000256" key="7">
    <source>
        <dbReference type="PROSITE-ProRule" id="PRU10141"/>
    </source>
</evidence>
<evidence type="ECO:0000256" key="8">
    <source>
        <dbReference type="SAM" id="MobiDB-lite"/>
    </source>
</evidence>
<dbReference type="GO" id="GO:0016301">
    <property type="term" value="F:kinase activity"/>
    <property type="evidence" value="ECO:0007669"/>
    <property type="project" value="UniProtKB-KW"/>
</dbReference>
<reference evidence="11 12" key="1">
    <citation type="journal article" date="2015" name="Int. J. Syst. Evol. Microbiol.">
        <title>Amycolatopsis rhabdoformis sp. nov., an actinomycete isolated from a tropical forest soil.</title>
        <authorList>
            <person name="Souza W.R."/>
            <person name="Silva R.E."/>
            <person name="Goodfellow M."/>
            <person name="Busarakam K."/>
            <person name="Figueiro F.S."/>
            <person name="Ferreira D."/>
            <person name="Rodrigues-Filho E."/>
            <person name="Moraes L.A.B."/>
            <person name="Zucchi T.D."/>
        </authorList>
    </citation>
    <scope>NUCLEOTIDE SEQUENCE [LARGE SCALE GENOMIC DNA]</scope>
    <source>
        <strain evidence="11 12">NCIMB 14900</strain>
    </source>
</reference>
<sequence length="829" mass="81040">MEQFGPYRIEALLGRGGMGEVHRAYDSAHDRVVALKRLSDAYVADEAFRARFRRESQVVARLREPHVIPIHAYGEIDGRLYLDMRLVEGQDLKDLIAAGPLTAARAAGLMTQVASALDAAHADGLVHRDVKPSNILVTDGDFVYLVDFGIARSMSGAVTSITGTGNVIGTLDYMAPERFGDKALDGSVDVYALACVFYECLTGHRPFPVDGAIAQMGAHLTAPPPLLSAARRDLPRALDDVVSRGMAKDPADRYPTAGAFAAAVDAALAGASGPTAMSAETSAPVWQQGSLGAAGAAGAGAASGDGSVGLGAGSGSAAGSQPGGGLAAPGSAAGSQPGGGLAGLGSAAGSQLGGSAGLGAAAGSVGGSQSGGGLGAGPGSAALGAVPGSAAGAQPGDRPAAGSQSGGGSEGLGAGRGLAAGSQLGAGSAGLGAAPGSAAGGQLGAASGSAAGAQPGGAPAGAAPQPGAAPAGGAQTPPPGFAATPGGTWPGGPTPHQGQSGPQFVGQTPPPGFSAPGPNTGGTRVGTPTGVSGPFTPGAGFPNGPVTAGGPPGATSLNTPIPLAAGGQTWPGGPPTRPGQVPVPPPKSRRAAVVTGVVAVVVVIAVVATVLIIRGQGQNTAGGGGGTPTPSPAPVSTATSGSSSPPPSTRSSSKTSPPPESSGSSAPQQPGGNVPVPETYQGTGCTAAQPVPGATAAAYCTKSAAGTFRSGNVILREPTQAHFNQFPDEAALAAFFEGMVQAHNLIRDDDHGGCDPVDHPGIWGSYYRPDANAPHPGDFITCYDDTFVFTDARTHTLGVLVFDGVSTPQEREQMYMWWNQVILGKLAKF</sequence>
<feature type="region of interest" description="Disordered" evidence="8">
    <location>
        <begin position="386"/>
        <end position="416"/>
    </location>
</feature>
<feature type="region of interest" description="Disordered" evidence="8">
    <location>
        <begin position="617"/>
        <end position="681"/>
    </location>
</feature>
<evidence type="ECO:0000313" key="11">
    <source>
        <dbReference type="EMBL" id="WSE27831.1"/>
    </source>
</evidence>
<evidence type="ECO:0000313" key="12">
    <source>
        <dbReference type="Proteomes" id="UP001330812"/>
    </source>
</evidence>
<dbReference type="InterPro" id="IPR008271">
    <property type="entry name" value="Ser/Thr_kinase_AS"/>
</dbReference>
<dbReference type="PROSITE" id="PS00107">
    <property type="entry name" value="PROTEIN_KINASE_ATP"/>
    <property type="match status" value="1"/>
</dbReference>
<evidence type="ECO:0000256" key="4">
    <source>
        <dbReference type="ARBA" id="ARBA00022741"/>
    </source>
</evidence>
<gene>
    <name evidence="11" type="ORF">VSH64_33985</name>
</gene>
<keyword evidence="9" id="KW-1133">Transmembrane helix</keyword>
<accession>A0ABZ1I1M7</accession>
<dbReference type="EMBL" id="CP142149">
    <property type="protein sequence ID" value="WSE27831.1"/>
    <property type="molecule type" value="Genomic_DNA"/>
</dbReference>
<evidence type="ECO:0000259" key="10">
    <source>
        <dbReference type="PROSITE" id="PS50011"/>
    </source>
</evidence>
<evidence type="ECO:0000256" key="6">
    <source>
        <dbReference type="ARBA" id="ARBA00022840"/>
    </source>
</evidence>
<feature type="compositionally biased region" description="Low complexity" evidence="8">
    <location>
        <begin position="444"/>
        <end position="453"/>
    </location>
</feature>
<keyword evidence="2" id="KW-0723">Serine/threonine-protein kinase</keyword>
<feature type="compositionally biased region" description="Low complexity" evidence="8">
    <location>
        <begin position="460"/>
        <end position="487"/>
    </location>
</feature>
<evidence type="ECO:0000256" key="1">
    <source>
        <dbReference type="ARBA" id="ARBA00012513"/>
    </source>
</evidence>
<keyword evidence="6 7" id="KW-0067">ATP-binding</keyword>
<proteinExistence type="predicted"/>
<dbReference type="RefSeq" id="WP_326566836.1">
    <property type="nucleotide sequence ID" value="NZ_CP142149.1"/>
</dbReference>
<keyword evidence="5 11" id="KW-0418">Kinase</keyword>
<evidence type="ECO:0000256" key="2">
    <source>
        <dbReference type="ARBA" id="ARBA00022527"/>
    </source>
</evidence>
<dbReference type="InterPro" id="IPR017441">
    <property type="entry name" value="Protein_kinase_ATP_BS"/>
</dbReference>
<feature type="compositionally biased region" description="Low complexity" evidence="8">
    <location>
        <begin position="542"/>
        <end position="555"/>
    </location>
</feature>
<feature type="region of interest" description="Disordered" evidence="8">
    <location>
        <begin position="313"/>
        <end position="337"/>
    </location>
</feature>
<keyword evidence="9" id="KW-0472">Membrane</keyword>
<evidence type="ECO:0000256" key="9">
    <source>
        <dbReference type="SAM" id="Phobius"/>
    </source>
</evidence>
<feature type="domain" description="Protein kinase" evidence="10">
    <location>
        <begin position="7"/>
        <end position="268"/>
    </location>
</feature>
<keyword evidence="3" id="KW-0808">Transferase</keyword>
<feature type="compositionally biased region" description="Low complexity" evidence="8">
    <location>
        <begin position="634"/>
        <end position="672"/>
    </location>
</feature>
<dbReference type="PROSITE" id="PS00108">
    <property type="entry name" value="PROTEIN_KINASE_ST"/>
    <property type="match status" value="1"/>
</dbReference>
<keyword evidence="4 7" id="KW-0547">Nucleotide-binding</keyword>
<dbReference type="EC" id="2.7.11.1" evidence="1"/>
<keyword evidence="12" id="KW-1185">Reference proteome</keyword>
<feature type="compositionally biased region" description="Pro residues" evidence="8">
    <location>
        <begin position="572"/>
        <end position="586"/>
    </location>
</feature>
<dbReference type="Gene3D" id="3.30.200.20">
    <property type="entry name" value="Phosphorylase Kinase, domain 1"/>
    <property type="match status" value="1"/>
</dbReference>
<dbReference type="Pfam" id="PF00069">
    <property type="entry name" value="Pkinase"/>
    <property type="match status" value="1"/>
</dbReference>
<feature type="compositionally biased region" description="Gly residues" evidence="8">
    <location>
        <begin position="404"/>
        <end position="416"/>
    </location>
</feature>
<name>A0ABZ1I1M7_9PSEU</name>
<evidence type="ECO:0000256" key="3">
    <source>
        <dbReference type="ARBA" id="ARBA00022679"/>
    </source>
</evidence>
<dbReference type="PANTHER" id="PTHR43289:SF6">
    <property type="entry name" value="SERINE_THREONINE-PROTEIN KINASE NEKL-3"/>
    <property type="match status" value="1"/>
</dbReference>
<dbReference type="PANTHER" id="PTHR43289">
    <property type="entry name" value="MITOGEN-ACTIVATED PROTEIN KINASE KINASE KINASE 20-RELATED"/>
    <property type="match status" value="1"/>
</dbReference>
<organism evidence="11 12">
    <name type="scientific">Amycolatopsis rhabdoformis</name>
    <dbReference type="NCBI Taxonomy" id="1448059"/>
    <lineage>
        <taxon>Bacteria</taxon>
        <taxon>Bacillati</taxon>
        <taxon>Actinomycetota</taxon>
        <taxon>Actinomycetes</taxon>
        <taxon>Pseudonocardiales</taxon>
        <taxon>Pseudonocardiaceae</taxon>
        <taxon>Amycolatopsis</taxon>
    </lineage>
</organism>
<keyword evidence="9" id="KW-0812">Transmembrane</keyword>
<dbReference type="CDD" id="cd14014">
    <property type="entry name" value="STKc_PknB_like"/>
    <property type="match status" value="1"/>
</dbReference>
<feature type="compositionally biased region" description="Low complexity" evidence="8">
    <location>
        <begin position="525"/>
        <end position="534"/>
    </location>
</feature>
<evidence type="ECO:0000256" key="5">
    <source>
        <dbReference type="ARBA" id="ARBA00022777"/>
    </source>
</evidence>
<dbReference type="SMART" id="SM00220">
    <property type="entry name" value="S_TKc"/>
    <property type="match status" value="1"/>
</dbReference>
<dbReference type="SUPFAM" id="SSF56112">
    <property type="entry name" value="Protein kinase-like (PK-like)"/>
    <property type="match status" value="1"/>
</dbReference>
<feature type="transmembrane region" description="Helical" evidence="9">
    <location>
        <begin position="591"/>
        <end position="613"/>
    </location>
</feature>
<dbReference type="InterPro" id="IPR011009">
    <property type="entry name" value="Kinase-like_dom_sf"/>
</dbReference>
<dbReference type="InterPro" id="IPR000719">
    <property type="entry name" value="Prot_kinase_dom"/>
</dbReference>
<feature type="region of interest" description="Disordered" evidence="8">
    <location>
        <begin position="437"/>
        <end position="587"/>
    </location>
</feature>